<comment type="caution">
    <text evidence="2">The sequence shown here is derived from an EMBL/GenBank/DDBJ whole genome shotgun (WGS) entry which is preliminary data.</text>
</comment>
<reference evidence="2 3" key="1">
    <citation type="submission" date="2020-07" db="EMBL/GenBank/DDBJ databases">
        <title>Comparative genomics of pyrophilous fungi reveals a link between fire events and developmental genes.</title>
        <authorList>
            <consortium name="DOE Joint Genome Institute"/>
            <person name="Steindorff A.S."/>
            <person name="Carver A."/>
            <person name="Calhoun S."/>
            <person name="Stillman K."/>
            <person name="Liu H."/>
            <person name="Lipzen A."/>
            <person name="Pangilinan J."/>
            <person name="Labutti K."/>
            <person name="Bruns T.D."/>
            <person name="Grigoriev I.V."/>
        </authorList>
    </citation>
    <scope>NUCLEOTIDE SEQUENCE [LARGE SCALE GENOMIC DNA]</scope>
    <source>
        <strain evidence="2 3">CBS 144469</strain>
    </source>
</reference>
<evidence type="ECO:0000256" key="1">
    <source>
        <dbReference type="SAM" id="MobiDB-lite"/>
    </source>
</evidence>
<keyword evidence="3" id="KW-1185">Reference proteome</keyword>
<evidence type="ECO:0000313" key="3">
    <source>
        <dbReference type="Proteomes" id="UP000521943"/>
    </source>
</evidence>
<name>A0A8H6M0H8_9AGAR</name>
<feature type="region of interest" description="Disordered" evidence="1">
    <location>
        <begin position="101"/>
        <end position="121"/>
    </location>
</feature>
<protein>
    <submittedName>
        <fullName evidence="2">Uncharacterized protein</fullName>
    </submittedName>
</protein>
<accession>A0A8H6M0H8</accession>
<dbReference type="Proteomes" id="UP000521943">
    <property type="component" value="Unassembled WGS sequence"/>
</dbReference>
<dbReference type="OrthoDB" id="10643259at2759"/>
<proteinExistence type="predicted"/>
<gene>
    <name evidence="2" type="ORF">DFP72DRAFT_1075528</name>
</gene>
<sequence length="152" mass="16867">MSKKPSAGKKKQKLMGHLLIPGLSSSTSKGREGAGTRTLRTVKMKVSLAGGYKVCHTTQMSAVNVSNVPLNDSRTTEEILKAWLHATQAHGWEQGYVNSFLEHEQPPPEGDPETNPRPKVLGDKVTHDWKMQIDSYMRVILTLPELHQWGSP</sequence>
<organism evidence="2 3">
    <name type="scientific">Ephemerocybe angulata</name>
    <dbReference type="NCBI Taxonomy" id="980116"/>
    <lineage>
        <taxon>Eukaryota</taxon>
        <taxon>Fungi</taxon>
        <taxon>Dikarya</taxon>
        <taxon>Basidiomycota</taxon>
        <taxon>Agaricomycotina</taxon>
        <taxon>Agaricomycetes</taxon>
        <taxon>Agaricomycetidae</taxon>
        <taxon>Agaricales</taxon>
        <taxon>Agaricineae</taxon>
        <taxon>Psathyrellaceae</taxon>
        <taxon>Ephemerocybe</taxon>
    </lineage>
</organism>
<dbReference type="EMBL" id="JACGCI010000083">
    <property type="protein sequence ID" value="KAF6747272.1"/>
    <property type="molecule type" value="Genomic_DNA"/>
</dbReference>
<evidence type="ECO:0000313" key="2">
    <source>
        <dbReference type="EMBL" id="KAF6747272.1"/>
    </source>
</evidence>
<dbReference type="AlphaFoldDB" id="A0A8H6M0H8"/>